<dbReference type="Gene3D" id="3.40.50.200">
    <property type="entry name" value="Peptidase S8/S53 domain"/>
    <property type="match status" value="1"/>
</dbReference>
<dbReference type="Pfam" id="PF00082">
    <property type="entry name" value="Peptidase_S8"/>
    <property type="match status" value="1"/>
</dbReference>
<sequence>MARCVVIASLIGASGAAGFASAGDLQLMQISKTAQTMSRDERGREFYTHANVRVYPSAADPPRRDQAPIRKWIFALNSSATDQVLETFIAEPEFQGSGRHTQPDMGALAFAFGDLTEDGLQAVLERNSESVKYAEEDELHNYIFDAADEEVGVYDEDIVMGGVASASATCNHPWGISAINADVGRPRGSGVSIFSLDTGVRSTHADFEGRAVRYLDLTNPENTLTVCDGTDTTCANDLNGHGTHVAGTSIGHCYGVASAATLYAAKVLKDDGTGYLSWIVDAIEYIETNVPMPFVISVSIEGPGTHQSVEDAMDQVVNSGATVVVAAGNSNTDACTVTPAFVPSAITVASYDQSNAKSSFSNYGSCIDVWAPGSSVKSTSHSGDTATSTKSGTSMATPHVAGLVAIMYEDPGTTALTADQKKTLLLQGSATNTITGIPTAYGGTANVVAQALEEDQYV</sequence>
<dbReference type="InterPro" id="IPR015500">
    <property type="entry name" value="Peptidase_S8_subtilisin-rel"/>
</dbReference>
<feature type="active site" description="Charge relay system" evidence="7">
    <location>
        <position position="197"/>
    </location>
</feature>
<evidence type="ECO:0000256" key="7">
    <source>
        <dbReference type="PROSITE-ProRule" id="PRU01240"/>
    </source>
</evidence>
<evidence type="ECO:0000313" key="12">
    <source>
        <dbReference type="Proteomes" id="UP001189429"/>
    </source>
</evidence>
<evidence type="ECO:0000256" key="3">
    <source>
        <dbReference type="ARBA" id="ARBA00022801"/>
    </source>
</evidence>
<proteinExistence type="inferred from homology"/>
<reference evidence="11" key="1">
    <citation type="submission" date="2023-10" db="EMBL/GenBank/DDBJ databases">
        <authorList>
            <person name="Chen Y."/>
            <person name="Shah S."/>
            <person name="Dougan E. K."/>
            <person name="Thang M."/>
            <person name="Chan C."/>
        </authorList>
    </citation>
    <scope>NUCLEOTIDE SEQUENCE [LARGE SCALE GENOMIC DNA]</scope>
</reference>
<dbReference type="EMBL" id="CAUYUJ010005859">
    <property type="protein sequence ID" value="CAK0815229.1"/>
    <property type="molecule type" value="Genomic_DNA"/>
</dbReference>
<feature type="chain" id="PRO_5045903193" description="subtilisin" evidence="9">
    <location>
        <begin position="17"/>
        <end position="458"/>
    </location>
</feature>
<evidence type="ECO:0000259" key="10">
    <source>
        <dbReference type="Pfam" id="PF00082"/>
    </source>
</evidence>
<evidence type="ECO:0000313" key="11">
    <source>
        <dbReference type="EMBL" id="CAK0815229.1"/>
    </source>
</evidence>
<keyword evidence="3 7" id="KW-0378">Hydrolase</keyword>
<comment type="catalytic activity">
    <reaction evidence="5">
        <text>Hydrolysis of proteins with broad specificity for peptide bonds, and a preference for a large uncharged residue in P1. Hydrolyzes peptide amides.</text>
        <dbReference type="EC" id="3.4.21.62"/>
    </reaction>
</comment>
<evidence type="ECO:0000256" key="5">
    <source>
        <dbReference type="ARBA" id="ARBA00023529"/>
    </source>
</evidence>
<feature type="domain" description="Peptidase S8/S53" evidence="10">
    <location>
        <begin position="188"/>
        <end position="442"/>
    </location>
</feature>
<comment type="caution">
    <text evidence="11">The sequence shown here is derived from an EMBL/GenBank/DDBJ whole genome shotgun (WGS) entry which is preliminary data.</text>
</comment>
<accession>A0ABN9R8L3</accession>
<dbReference type="PROSITE" id="PS51892">
    <property type="entry name" value="SUBTILASE"/>
    <property type="match status" value="1"/>
</dbReference>
<dbReference type="PANTHER" id="PTHR43806:SF11">
    <property type="entry name" value="CEREVISIN-RELATED"/>
    <property type="match status" value="1"/>
</dbReference>
<evidence type="ECO:0000256" key="8">
    <source>
        <dbReference type="SAM" id="MobiDB-lite"/>
    </source>
</evidence>
<name>A0ABN9R8L3_9DINO</name>
<dbReference type="CDD" id="cd04077">
    <property type="entry name" value="Peptidases_S8_PCSK9_ProteinaseK_like"/>
    <property type="match status" value="1"/>
</dbReference>
<dbReference type="PRINTS" id="PR00723">
    <property type="entry name" value="SUBTILISIN"/>
</dbReference>
<dbReference type="InterPro" id="IPR050131">
    <property type="entry name" value="Peptidase_S8_subtilisin-like"/>
</dbReference>
<dbReference type="Proteomes" id="UP001189429">
    <property type="component" value="Unassembled WGS sequence"/>
</dbReference>
<protein>
    <recommendedName>
        <fullName evidence="6">subtilisin</fullName>
        <ecNumber evidence="6">3.4.21.62</ecNumber>
    </recommendedName>
</protein>
<dbReference type="InterPro" id="IPR023828">
    <property type="entry name" value="Peptidase_S8_Ser-AS"/>
</dbReference>
<feature type="region of interest" description="Disordered" evidence="8">
    <location>
        <begin position="375"/>
        <end position="394"/>
    </location>
</feature>
<dbReference type="EC" id="3.4.21.62" evidence="6"/>
<dbReference type="PROSITE" id="PS00138">
    <property type="entry name" value="SUBTILASE_SER"/>
    <property type="match status" value="1"/>
</dbReference>
<evidence type="ECO:0000256" key="4">
    <source>
        <dbReference type="ARBA" id="ARBA00022825"/>
    </source>
</evidence>
<keyword evidence="9" id="KW-0732">Signal</keyword>
<dbReference type="InterPro" id="IPR000209">
    <property type="entry name" value="Peptidase_S8/S53_dom"/>
</dbReference>
<evidence type="ECO:0000256" key="9">
    <source>
        <dbReference type="SAM" id="SignalP"/>
    </source>
</evidence>
<dbReference type="SUPFAM" id="SSF52743">
    <property type="entry name" value="Subtilisin-like"/>
    <property type="match status" value="1"/>
</dbReference>
<dbReference type="InterPro" id="IPR034193">
    <property type="entry name" value="PCSK9_ProteinaseK-like"/>
</dbReference>
<evidence type="ECO:0000256" key="2">
    <source>
        <dbReference type="ARBA" id="ARBA00022670"/>
    </source>
</evidence>
<feature type="active site" description="Charge relay system" evidence="7">
    <location>
        <position position="241"/>
    </location>
</feature>
<organism evidence="11 12">
    <name type="scientific">Prorocentrum cordatum</name>
    <dbReference type="NCBI Taxonomy" id="2364126"/>
    <lineage>
        <taxon>Eukaryota</taxon>
        <taxon>Sar</taxon>
        <taxon>Alveolata</taxon>
        <taxon>Dinophyceae</taxon>
        <taxon>Prorocentrales</taxon>
        <taxon>Prorocentraceae</taxon>
        <taxon>Prorocentrum</taxon>
    </lineage>
</organism>
<keyword evidence="2 7" id="KW-0645">Protease</keyword>
<comment type="similarity">
    <text evidence="1 7">Belongs to the peptidase S8 family.</text>
</comment>
<evidence type="ECO:0000256" key="1">
    <source>
        <dbReference type="ARBA" id="ARBA00011073"/>
    </source>
</evidence>
<keyword evidence="4 7" id="KW-0720">Serine protease</keyword>
<dbReference type="PANTHER" id="PTHR43806">
    <property type="entry name" value="PEPTIDASE S8"/>
    <property type="match status" value="1"/>
</dbReference>
<dbReference type="InterPro" id="IPR036852">
    <property type="entry name" value="Peptidase_S8/S53_dom_sf"/>
</dbReference>
<evidence type="ECO:0000256" key="6">
    <source>
        <dbReference type="ARBA" id="ARBA00023619"/>
    </source>
</evidence>
<feature type="active site" description="Charge relay system" evidence="7">
    <location>
        <position position="394"/>
    </location>
</feature>
<gene>
    <name evidence="11" type="ORF">PCOR1329_LOCUS18586</name>
</gene>
<keyword evidence="12" id="KW-1185">Reference proteome</keyword>
<feature type="signal peptide" evidence="9">
    <location>
        <begin position="1"/>
        <end position="16"/>
    </location>
</feature>